<dbReference type="AlphaFoldDB" id="A0ABD0P4V2"/>
<evidence type="ECO:0000256" key="1">
    <source>
        <dbReference type="ARBA" id="ARBA00022723"/>
    </source>
</evidence>
<dbReference type="InterPro" id="IPR043136">
    <property type="entry name" value="B30.2/SPRY_sf"/>
</dbReference>
<gene>
    <name evidence="5" type="ORF">M9458_033708</name>
</gene>
<evidence type="ECO:0000313" key="6">
    <source>
        <dbReference type="Proteomes" id="UP001529510"/>
    </source>
</evidence>
<evidence type="ECO:0000256" key="3">
    <source>
        <dbReference type="ARBA" id="ARBA00022833"/>
    </source>
</evidence>
<organism evidence="5 6">
    <name type="scientific">Cirrhinus mrigala</name>
    <name type="common">Mrigala</name>
    <dbReference type="NCBI Taxonomy" id="683832"/>
    <lineage>
        <taxon>Eukaryota</taxon>
        <taxon>Metazoa</taxon>
        <taxon>Chordata</taxon>
        <taxon>Craniata</taxon>
        <taxon>Vertebrata</taxon>
        <taxon>Euteleostomi</taxon>
        <taxon>Actinopterygii</taxon>
        <taxon>Neopterygii</taxon>
        <taxon>Teleostei</taxon>
        <taxon>Ostariophysi</taxon>
        <taxon>Cypriniformes</taxon>
        <taxon>Cyprinidae</taxon>
        <taxon>Labeoninae</taxon>
        <taxon>Labeonini</taxon>
        <taxon>Cirrhinus</taxon>
    </lineage>
</organism>
<dbReference type="EMBL" id="JAMKFB020000017">
    <property type="protein sequence ID" value="KAL0169112.1"/>
    <property type="molecule type" value="Genomic_DNA"/>
</dbReference>
<feature type="non-terminal residue" evidence="5">
    <location>
        <position position="90"/>
    </location>
</feature>
<dbReference type="SUPFAM" id="SSF49899">
    <property type="entry name" value="Concanavalin A-like lectins/glucanases"/>
    <property type="match status" value="1"/>
</dbReference>
<dbReference type="Pfam" id="PF13765">
    <property type="entry name" value="PRY"/>
    <property type="match status" value="1"/>
</dbReference>
<evidence type="ECO:0000259" key="4">
    <source>
        <dbReference type="PROSITE" id="PS50188"/>
    </source>
</evidence>
<dbReference type="InterPro" id="IPR051051">
    <property type="entry name" value="E3_ubiq-ligase_TRIM/RNF"/>
</dbReference>
<dbReference type="GO" id="GO:0005737">
    <property type="term" value="C:cytoplasm"/>
    <property type="evidence" value="ECO:0007669"/>
    <property type="project" value="UniProtKB-ARBA"/>
</dbReference>
<protein>
    <recommendedName>
        <fullName evidence="4">B30.2/SPRY domain-containing protein</fullName>
    </recommendedName>
</protein>
<keyword evidence="2" id="KW-0863">Zinc-finger</keyword>
<evidence type="ECO:0000256" key="2">
    <source>
        <dbReference type="ARBA" id="ARBA00022771"/>
    </source>
</evidence>
<feature type="domain" description="B30.2/SPRY" evidence="4">
    <location>
        <begin position="1"/>
        <end position="90"/>
    </location>
</feature>
<feature type="non-terminal residue" evidence="5">
    <location>
        <position position="1"/>
    </location>
</feature>
<accession>A0ABD0P4V2</accession>
<dbReference type="PANTHER" id="PTHR25465">
    <property type="entry name" value="B-BOX DOMAIN CONTAINING"/>
    <property type="match status" value="1"/>
</dbReference>
<keyword evidence="1" id="KW-0479">Metal-binding</keyword>
<dbReference type="PANTHER" id="PTHR25465:SF5">
    <property type="entry name" value="E3 UBIQUITIN_ISG15 LIGASE TRIM25-RELATED"/>
    <property type="match status" value="1"/>
</dbReference>
<keyword evidence="3" id="KW-0862">Zinc</keyword>
<dbReference type="Gene3D" id="2.60.120.920">
    <property type="match status" value="1"/>
</dbReference>
<dbReference type="InterPro" id="IPR013320">
    <property type="entry name" value="ConA-like_dom_sf"/>
</dbReference>
<proteinExistence type="predicted"/>
<evidence type="ECO:0000313" key="5">
    <source>
        <dbReference type="EMBL" id="KAL0169112.1"/>
    </source>
</evidence>
<name>A0ABD0P4V2_CIRMR</name>
<dbReference type="Proteomes" id="UP001529510">
    <property type="component" value="Unassembled WGS sequence"/>
</dbReference>
<dbReference type="PROSITE" id="PS50188">
    <property type="entry name" value="B302_SPRY"/>
    <property type="match status" value="1"/>
</dbReference>
<reference evidence="5 6" key="1">
    <citation type="submission" date="2024-05" db="EMBL/GenBank/DDBJ databases">
        <title>Genome sequencing and assembly of Indian major carp, Cirrhinus mrigala (Hamilton, 1822).</title>
        <authorList>
            <person name="Mohindra V."/>
            <person name="Chowdhury L.M."/>
            <person name="Lal K."/>
            <person name="Jena J.K."/>
        </authorList>
    </citation>
    <scope>NUCLEOTIDE SEQUENCE [LARGE SCALE GENOMIC DNA]</scope>
    <source>
        <strain evidence="5">CM1030</strain>
        <tissue evidence="5">Blood</tissue>
    </source>
</reference>
<dbReference type="SMART" id="SM00589">
    <property type="entry name" value="PRY"/>
    <property type="match status" value="1"/>
</dbReference>
<keyword evidence="6" id="KW-1185">Reference proteome</keyword>
<dbReference type="InterPro" id="IPR006574">
    <property type="entry name" value="PRY"/>
</dbReference>
<comment type="caution">
    <text evidence="5">The sequence shown here is derived from an EMBL/GenBank/DDBJ whole genome shotgun (WGS) entry which is preliminary data.</text>
</comment>
<dbReference type="GO" id="GO:0008270">
    <property type="term" value="F:zinc ion binding"/>
    <property type="evidence" value="ECO:0007669"/>
    <property type="project" value="UniProtKB-KW"/>
</dbReference>
<dbReference type="InterPro" id="IPR001870">
    <property type="entry name" value="B30.2/SPRY"/>
</dbReference>
<sequence length="90" mass="10602">AYDLTLDPNTANTRLILSENNRKVTFVKKKQSYPDHPERFDKYPQVLCRESLTGRCYWETEYKGKTDISVTYKGIGRKGWINDCWFGCNE</sequence>